<feature type="transmembrane region" description="Helical" evidence="5">
    <location>
        <begin position="254"/>
        <end position="275"/>
    </location>
</feature>
<organism evidence="7 8">
    <name type="scientific">Arenivirga flava</name>
    <dbReference type="NCBI Taxonomy" id="1930060"/>
    <lineage>
        <taxon>Bacteria</taxon>
        <taxon>Bacillati</taxon>
        <taxon>Actinomycetota</taxon>
        <taxon>Actinomycetes</taxon>
        <taxon>Micrococcales</taxon>
        <taxon>Microbacteriaceae</taxon>
        <taxon>Arenivirga</taxon>
    </lineage>
</organism>
<dbReference type="GO" id="GO:0005886">
    <property type="term" value="C:plasma membrane"/>
    <property type="evidence" value="ECO:0007669"/>
    <property type="project" value="UniProtKB-SubCell"/>
</dbReference>
<dbReference type="SUPFAM" id="SSF103473">
    <property type="entry name" value="MFS general substrate transporter"/>
    <property type="match status" value="1"/>
</dbReference>
<feature type="domain" description="Major facilitator superfamily (MFS) profile" evidence="6">
    <location>
        <begin position="1"/>
        <end position="396"/>
    </location>
</feature>
<accession>A0AA37UM36</accession>
<dbReference type="AlphaFoldDB" id="A0AA37UM36"/>
<protein>
    <submittedName>
        <fullName evidence="7">MFS transporter</fullName>
    </submittedName>
</protein>
<dbReference type="InterPro" id="IPR051788">
    <property type="entry name" value="MFS_Transporter"/>
</dbReference>
<evidence type="ECO:0000256" key="1">
    <source>
        <dbReference type="ARBA" id="ARBA00004651"/>
    </source>
</evidence>
<evidence type="ECO:0000313" key="8">
    <source>
        <dbReference type="Proteomes" id="UP001157160"/>
    </source>
</evidence>
<dbReference type="PROSITE" id="PS50850">
    <property type="entry name" value="MFS"/>
    <property type="match status" value="1"/>
</dbReference>
<dbReference type="InterPro" id="IPR011701">
    <property type="entry name" value="MFS"/>
</dbReference>
<comment type="caution">
    <text evidence="7">The sequence shown here is derived from an EMBL/GenBank/DDBJ whole genome shotgun (WGS) entry which is preliminary data.</text>
</comment>
<feature type="transmembrane region" description="Helical" evidence="5">
    <location>
        <begin position="45"/>
        <end position="66"/>
    </location>
</feature>
<dbReference type="InterPro" id="IPR020846">
    <property type="entry name" value="MFS_dom"/>
</dbReference>
<keyword evidence="3 5" id="KW-1133">Transmembrane helix</keyword>
<evidence type="ECO:0000256" key="5">
    <source>
        <dbReference type="SAM" id="Phobius"/>
    </source>
</evidence>
<evidence type="ECO:0000256" key="4">
    <source>
        <dbReference type="ARBA" id="ARBA00023136"/>
    </source>
</evidence>
<dbReference type="Gene3D" id="1.20.1250.20">
    <property type="entry name" value="MFS general substrate transporter like domains"/>
    <property type="match status" value="1"/>
</dbReference>
<comment type="subcellular location">
    <subcellularLocation>
        <location evidence="1">Cell membrane</location>
        <topology evidence="1">Multi-pass membrane protein</topology>
    </subcellularLocation>
</comment>
<feature type="transmembrane region" description="Helical" evidence="5">
    <location>
        <begin position="287"/>
        <end position="305"/>
    </location>
</feature>
<evidence type="ECO:0000313" key="7">
    <source>
        <dbReference type="EMBL" id="GMA29067.1"/>
    </source>
</evidence>
<keyword evidence="8" id="KW-1185">Reference proteome</keyword>
<feature type="transmembrane region" description="Helical" evidence="5">
    <location>
        <begin position="346"/>
        <end position="365"/>
    </location>
</feature>
<evidence type="ECO:0000256" key="2">
    <source>
        <dbReference type="ARBA" id="ARBA00022692"/>
    </source>
</evidence>
<evidence type="ECO:0000259" key="6">
    <source>
        <dbReference type="PROSITE" id="PS50850"/>
    </source>
</evidence>
<dbReference type="PANTHER" id="PTHR23514:SF13">
    <property type="entry name" value="INNER MEMBRANE PROTEIN YBJJ"/>
    <property type="match status" value="1"/>
</dbReference>
<dbReference type="Pfam" id="PF07690">
    <property type="entry name" value="MFS_1"/>
    <property type="match status" value="1"/>
</dbReference>
<feature type="transmembrane region" description="Helical" evidence="5">
    <location>
        <begin position="371"/>
        <end position="392"/>
    </location>
</feature>
<feature type="transmembrane region" description="Helical" evidence="5">
    <location>
        <begin position="12"/>
        <end position="33"/>
    </location>
</feature>
<feature type="transmembrane region" description="Helical" evidence="5">
    <location>
        <begin position="212"/>
        <end position="234"/>
    </location>
</feature>
<dbReference type="Proteomes" id="UP001157160">
    <property type="component" value="Unassembled WGS sequence"/>
</dbReference>
<sequence>MSTVATAPVRAWRNALFVVFTICGVGIASWMARSPGVRDALDIDTAQYGLLIFSIAVGSILGLLAAGHLAAAFGAARVIRVALPVGAAGLLAAGVSVTVAPSIPVVALGLALFGAGSSISDVNMNLSGAANERALGRTIMPIYHAFFSAGAVIGAGSGALAEHLGISFAAHIGTVSVVIAVAAIVATRFLLPEEEVLGEGAEDEPKPTARERLAMWGDPRTLLIGVIVLGMAFAEGSANDWLAIAMVDGHGTDATTGAVALGLFVGSMTVGRLVGVRILDRFGRVPVLRVSAALAVLGLGAVIVIDDPTLALVGVVLWGLGAALGFPVGMSAAADDPRTAAARVSVVATVGYCAFLVGPPLIGFVGEAYGIRIALVAVLVLIVAAGLASAAARERGSAKQESAAS</sequence>
<dbReference type="GO" id="GO:0022857">
    <property type="term" value="F:transmembrane transporter activity"/>
    <property type="evidence" value="ECO:0007669"/>
    <property type="project" value="InterPro"/>
</dbReference>
<gene>
    <name evidence="7" type="ORF">GCM10025874_23200</name>
</gene>
<reference evidence="7 8" key="1">
    <citation type="journal article" date="2014" name="Int. J. Syst. Evol. Microbiol.">
        <title>Complete genome sequence of Corynebacterium casei LMG S-19264T (=DSM 44701T), isolated from a smear-ripened cheese.</title>
        <authorList>
            <consortium name="US DOE Joint Genome Institute (JGI-PGF)"/>
            <person name="Walter F."/>
            <person name="Albersmeier A."/>
            <person name="Kalinowski J."/>
            <person name="Ruckert C."/>
        </authorList>
    </citation>
    <scope>NUCLEOTIDE SEQUENCE [LARGE SCALE GENOMIC DNA]</scope>
    <source>
        <strain evidence="7 8">NBRC 112289</strain>
    </source>
</reference>
<name>A0AA37UM36_9MICO</name>
<dbReference type="InterPro" id="IPR036259">
    <property type="entry name" value="MFS_trans_sf"/>
</dbReference>
<feature type="transmembrane region" description="Helical" evidence="5">
    <location>
        <begin position="142"/>
        <end position="160"/>
    </location>
</feature>
<dbReference type="RefSeq" id="WP_284232797.1">
    <property type="nucleotide sequence ID" value="NZ_BSUL01000001.1"/>
</dbReference>
<dbReference type="CDD" id="cd17393">
    <property type="entry name" value="MFS_MosC_like"/>
    <property type="match status" value="1"/>
</dbReference>
<dbReference type="EMBL" id="BSUL01000001">
    <property type="protein sequence ID" value="GMA29067.1"/>
    <property type="molecule type" value="Genomic_DNA"/>
</dbReference>
<feature type="transmembrane region" description="Helical" evidence="5">
    <location>
        <begin position="166"/>
        <end position="191"/>
    </location>
</feature>
<feature type="transmembrane region" description="Helical" evidence="5">
    <location>
        <begin position="78"/>
        <end position="97"/>
    </location>
</feature>
<feature type="transmembrane region" description="Helical" evidence="5">
    <location>
        <begin position="103"/>
        <end position="122"/>
    </location>
</feature>
<keyword evidence="2 5" id="KW-0812">Transmembrane</keyword>
<proteinExistence type="predicted"/>
<feature type="transmembrane region" description="Helical" evidence="5">
    <location>
        <begin position="311"/>
        <end position="334"/>
    </location>
</feature>
<evidence type="ECO:0000256" key="3">
    <source>
        <dbReference type="ARBA" id="ARBA00022989"/>
    </source>
</evidence>
<dbReference type="PANTHER" id="PTHR23514">
    <property type="entry name" value="BYPASS OF STOP CODON PROTEIN 6"/>
    <property type="match status" value="1"/>
</dbReference>
<keyword evidence="4 5" id="KW-0472">Membrane</keyword>